<keyword evidence="3" id="KW-1185">Reference proteome</keyword>
<dbReference type="PANTHER" id="PTHR33167:SF37">
    <property type="entry name" value="DUF863 FAMILY PROTEIN"/>
    <property type="match status" value="1"/>
</dbReference>
<dbReference type="Pfam" id="PF05904">
    <property type="entry name" value="DUF863"/>
    <property type="match status" value="1"/>
</dbReference>
<feature type="compositionally biased region" description="Polar residues" evidence="1">
    <location>
        <begin position="257"/>
        <end position="269"/>
    </location>
</feature>
<reference evidence="2" key="1">
    <citation type="submission" date="2023-10" db="EMBL/GenBank/DDBJ databases">
        <authorList>
            <person name="Domelevo Entfellner J.-B."/>
        </authorList>
    </citation>
    <scope>NUCLEOTIDE SEQUENCE</scope>
</reference>
<protein>
    <submittedName>
        <fullName evidence="2">Uncharacterized protein</fullName>
    </submittedName>
</protein>
<dbReference type="PANTHER" id="PTHR33167">
    <property type="entry name" value="TRANSCRIPTION FACTOR, PUTATIVE (DUF863)-RELATED"/>
    <property type="match status" value="1"/>
</dbReference>
<feature type="region of interest" description="Disordered" evidence="1">
    <location>
        <begin position="1091"/>
        <end position="1133"/>
    </location>
</feature>
<proteinExistence type="predicted"/>
<dbReference type="AlphaFoldDB" id="A0AA86S389"/>
<sequence length="1175" mass="129584">MVESLWDSSKEVFRGCGSELENSLDSIVWGIVIPMNSGAQLLKAESWEVRRSTVVVAAYNPLFKGVAFLSACEVHGNKYKGGNEKGYTKSCLTAFCWLGMGTKVQNLPGYYSMRDLNEESSSCGWPLFYGDKSLSNGQYYNSYLPSSTTEACSAYDKDAVKRVMLEHEAIFKNQVYELHRLYRIQRDLMSEVKRKEFNRNQIPVEASFSAGQMASQLTTDAGQKWHIPVGNSTCAKTSVSGVEGIHSPLDSTKGIGKQTSPFPSPNGCSSKDVEVLESRPSKVRRKMFDLHLPADEYIDTDESEKLSDEKTSDPSFFLSDRKRKNGKEGDAEHFYGNGEKTGNQQDTSRSEQSLRRRNGLADLNEPLQVEETYNSPYVHLLNRIPCQGAAERSDLSATVKQKSEYFGLSREQLLNSHHGTDSWAQHNGYLENNGGGKGWYQSVAGAGQAKGTTQSGPQVLRLEKSPISSQTIQDALSKFHEPAFDYLNGRNKADIWREKTVSDLHIGGRNHEYPINKHPESVIPLHRPGLFAAAPSSDLSKSWSHSASSWEMANSSLSQRLMSIQTPPCPNVSGALTRISQSQSNGILEECCWPLNMNSKPNTGSRCEAPLQNGFFPGSSSGSKEPSMNISSISYDYINHKNDCKIIPDHFINNVPSKSCKGSDSNCNDMKSGKDIDLNVLLPNGSSNNLVPQSGIGIMNGEQKNEECHVVLPWLRGKTTCKNGVPNSAGESGLFHAASLSNKDETAKGPSGQFMHNVTSVLCCNDLEVRKIEVNESSTNNRKILGVPIFDLPRISAKIASPSVSNPNPSDVKIVENKKKQILDINLPFDASIVELEKEAFTETAASKTRSPTKADSRNQIDLNLSMSENEGSFTNIPSENIKVKADIDLEAPVVSETVEDVVSEEKQLETSLESSQVLKTSVELPKDDELMTNAAEAIVVLSSLLCDEVDGMISDCPSESPKVDMLNWFADIVSSCKDNLEGKCDFSREKDGDDNEELSSGGLDYFEAMTLNLPYTKEEDYMPNPLVPENFKVEETTTLLPTRTRKGPARRGRQRRDFQRDILPGLASLSRHEVTEDLQTFGGIMRGTGYSWNSGLTRRSSSRNGGGRGRRKTQVVPSPPTPVATNETSTPLMQQLNNIEIGLEDRSLTGWGKTTRRPRRQRCPAGNPPLIQLT</sequence>
<evidence type="ECO:0000256" key="1">
    <source>
        <dbReference type="SAM" id="MobiDB-lite"/>
    </source>
</evidence>
<feature type="compositionally biased region" description="Polar residues" evidence="1">
    <location>
        <begin position="1124"/>
        <end position="1133"/>
    </location>
</feature>
<evidence type="ECO:0000313" key="3">
    <source>
        <dbReference type="Proteomes" id="UP001189624"/>
    </source>
</evidence>
<accession>A0AA86S389</accession>
<name>A0AA86S389_9FABA</name>
<evidence type="ECO:0000313" key="2">
    <source>
        <dbReference type="EMBL" id="CAJ1931967.1"/>
    </source>
</evidence>
<dbReference type="Proteomes" id="UP001189624">
    <property type="component" value="Chromosome 2"/>
</dbReference>
<dbReference type="EMBL" id="OY731399">
    <property type="protein sequence ID" value="CAJ1931967.1"/>
    <property type="molecule type" value="Genomic_DNA"/>
</dbReference>
<feature type="compositionally biased region" description="Low complexity" evidence="1">
    <location>
        <begin position="1095"/>
        <end position="1104"/>
    </location>
</feature>
<feature type="region of interest" description="Disordered" evidence="1">
    <location>
        <begin position="1148"/>
        <end position="1175"/>
    </location>
</feature>
<organism evidence="2 3">
    <name type="scientific">Sphenostylis stenocarpa</name>
    <dbReference type="NCBI Taxonomy" id="92480"/>
    <lineage>
        <taxon>Eukaryota</taxon>
        <taxon>Viridiplantae</taxon>
        <taxon>Streptophyta</taxon>
        <taxon>Embryophyta</taxon>
        <taxon>Tracheophyta</taxon>
        <taxon>Spermatophyta</taxon>
        <taxon>Magnoliopsida</taxon>
        <taxon>eudicotyledons</taxon>
        <taxon>Gunneridae</taxon>
        <taxon>Pentapetalae</taxon>
        <taxon>rosids</taxon>
        <taxon>fabids</taxon>
        <taxon>Fabales</taxon>
        <taxon>Fabaceae</taxon>
        <taxon>Papilionoideae</taxon>
        <taxon>50 kb inversion clade</taxon>
        <taxon>NPAAA clade</taxon>
        <taxon>indigoferoid/millettioid clade</taxon>
        <taxon>Phaseoleae</taxon>
        <taxon>Sphenostylis</taxon>
    </lineage>
</organism>
<feature type="region of interest" description="Disordered" evidence="1">
    <location>
        <begin position="301"/>
        <end position="354"/>
    </location>
</feature>
<dbReference type="InterPro" id="IPR008581">
    <property type="entry name" value="DUF863_pln"/>
</dbReference>
<feature type="compositionally biased region" description="Basic and acidic residues" evidence="1">
    <location>
        <begin position="303"/>
        <end position="312"/>
    </location>
</feature>
<feature type="region of interest" description="Disordered" evidence="1">
    <location>
        <begin position="245"/>
        <end position="279"/>
    </location>
</feature>
<gene>
    <name evidence="2" type="ORF">AYBTSS11_LOCUS5550</name>
</gene>
<dbReference type="Gramene" id="rna-AYBTSS11_LOCUS5550">
    <property type="protein sequence ID" value="CAJ1931967.1"/>
    <property type="gene ID" value="gene-AYBTSS11_LOCUS5550"/>
</dbReference>